<dbReference type="RefSeq" id="WP_109975923.1">
    <property type="nucleotide sequence ID" value="NZ_QGHV01000039.1"/>
</dbReference>
<dbReference type="Pfam" id="PF20155">
    <property type="entry name" value="TMP_3"/>
    <property type="match status" value="1"/>
</dbReference>
<dbReference type="EMBL" id="QGHV01000039">
    <property type="protein sequence ID" value="PWT37099.1"/>
    <property type="molecule type" value="Genomic_DNA"/>
</dbReference>
<feature type="domain" description="Tape measure protein N-terminal" evidence="2">
    <location>
        <begin position="345"/>
        <end position="527"/>
    </location>
</feature>
<dbReference type="Gene3D" id="1.20.120.20">
    <property type="entry name" value="Apolipoprotein"/>
    <property type="match status" value="1"/>
</dbReference>
<name>A0ABD6Y5Z9_LIMRT</name>
<evidence type="ECO:0000313" key="3">
    <source>
        <dbReference type="EMBL" id="PWT37099.1"/>
    </source>
</evidence>
<proteinExistence type="predicted"/>
<comment type="caution">
    <text evidence="3">The sequence shown here is derived from an EMBL/GenBank/DDBJ whole genome shotgun (WGS) entry which is preliminary data.</text>
</comment>
<gene>
    <name evidence="3" type="ORF">DKZ35_06850</name>
</gene>
<dbReference type="Proteomes" id="UP000245735">
    <property type="component" value="Unassembled WGS sequence"/>
</dbReference>
<dbReference type="Gene3D" id="1.10.287.1490">
    <property type="match status" value="1"/>
</dbReference>
<dbReference type="NCBIfam" id="TIGR02675">
    <property type="entry name" value="tape_meas_nterm"/>
    <property type="match status" value="1"/>
</dbReference>
<evidence type="ECO:0000313" key="4">
    <source>
        <dbReference type="Proteomes" id="UP000245735"/>
    </source>
</evidence>
<protein>
    <submittedName>
        <fullName evidence="3">Tape measure protein</fullName>
    </submittedName>
</protein>
<feature type="coiled-coil region" evidence="1">
    <location>
        <begin position="58"/>
        <end position="113"/>
    </location>
</feature>
<evidence type="ECO:0000256" key="1">
    <source>
        <dbReference type="SAM" id="Coils"/>
    </source>
</evidence>
<dbReference type="InterPro" id="IPR013491">
    <property type="entry name" value="Tape_meas_N"/>
</dbReference>
<organism evidence="3 4">
    <name type="scientific">Limosilactobacillus reuteri</name>
    <name type="common">Lactobacillus reuteri</name>
    <dbReference type="NCBI Taxonomy" id="1598"/>
    <lineage>
        <taxon>Bacteria</taxon>
        <taxon>Bacillati</taxon>
        <taxon>Bacillota</taxon>
        <taxon>Bacilli</taxon>
        <taxon>Lactobacillales</taxon>
        <taxon>Lactobacillaceae</taxon>
        <taxon>Limosilactobacillus</taxon>
    </lineage>
</organism>
<keyword evidence="1" id="KW-0175">Coiled coil</keyword>
<evidence type="ECO:0000259" key="2">
    <source>
        <dbReference type="Pfam" id="PF20155"/>
    </source>
</evidence>
<feature type="coiled-coil region" evidence="1">
    <location>
        <begin position="149"/>
        <end position="176"/>
    </location>
</feature>
<sequence>MAKVSNVMATKVALDMVEASSAVKNLTTLVNSHTQAWKAQTAALRSAGDYVGAAKAKYEGLGNAISAQREKIEALERKQSEMNNIDKKTADQYMELRSKLNQYRSEMDKLDTSTAKGEARSKELAEQINKTKEQLNGLSTGTVKSAEQFLKYGQQVDRAKAKLASLEAQQQRAAQQIDVENSGVIRLTASMRTQAALATATAERLRSEGNSYQAMGVEVNGLRAKLDSLRQIQSRETELLASTKARSGETSEAYLKQATRVEELGTKIQETRSKLNELNETMSKTPHGWLAGVSARLDNIQGKADRVSTSFGRIFGATAAANMFTGALGSIAGRMGDLIKAGADYNIEQNKMNATWTTLTGSAKKAQPMVDSINNMSKATGQNVDIVNELEQGFYHLNSSKKQADGMTSSLLNMADAVGLNGDQIKAVEQDMVHGMATGKITQGELNQIGSYFPMIDEAMAKHFNTTVAGMRQMASAGKISAKDLQEVFEQLGNGKYKEAAENMMNSYFGVFRTIQSRTPQLVGDITKPFMNISNPFLKSVRNWVNDKSTDAEFTKLGNQMARSMNQIISAFGGTNVSATKLMDNAIRGLTAGVQKFGDIVSSHHTQIANFFSAFKSGSAAQAKIFASVFMDLSKVMLPVLDTMAKFPKTSAALITSFLLASRAVKTLQAGIKGLETLKATGKLIKGFSEKLRKIPNKKTTKVEAKTLSANRQIATTKDKIKLLPNSKNTSLTVSNAKANTQIANTNRNISRIPRSKMIGVSANVTNAERNITNVRTKINGVPKTVQIIAKANTAGATSSINNIGVSSRRSANIARTSFGIIGSSAKIASTGLSLIGGPAGAIMLAIQGFQLLYQHSAKFRKFTNGIVNSAKSMAGKAGRWLGNFAKGAGKSITSTVKRWQRGWKNMNKQSQRSTQQEMRYHQRLAKEAERQHTRMWNSTKKEAVRGWSQLNQRAARGVQQQIRQHQQMAKREQALHNRMWATAKNSFSNGWNGLQTSTKNGVARINSQFDNMKLTVSKRAHEAMQNAGNHFKNGYNDIRTQSGNWRDKMADLWGNTKDKIGSLADNIRSDSTNKFSDMHSKLNDLTDGGLGKMEDAWHNRLESIAGVVSSSGKHIWQQFVDLLTTLAKPFKDLINDIAKGINWVLDHVGGDGKLGEFNFSFGSYATGTPDGGILHDQVALLNDGSGPHYQEMVHRASTGETFMLPAKRNMLLPLQKGDEVLDGERSHQLAMMMQMPIPHAHGAVGDFFSGLWNGAKELEDIAEDALKDVVGFGKSLFTHFVANVTPKNTDSLNGGLKLNLPGFYAEHLKNWIKKQLDDIHSADSPAGTMSKEAFAKAARRAAQSLGQSISSGDIDHLYWQAFTESSVNPAQNGGYDDHDGTGLPIGLFQFKRSTWNAAVRAMGGKHNNIHSAVDQIAAVLADRTWRSDFPPIGVKRGWTPHGYANGGIATTPSIFGEAGPEMAIPLDTMKSTRAWQLLRQVVNYYSGEQTTTNNKTTLVDLSKVEKKFDTVLAQNAALINAIERLIGVTDSANNPTARYRRMERDINLAQAQSLTGI</sequence>
<accession>A0ABD6Y5Z9</accession>
<reference evidence="4" key="1">
    <citation type="journal article" date="2018" name="Front. Microbiol.">
        <title>Comparative Genomics of the Herbivore Gut Symbiont Lactobacillus reuteri Reveals Genetic Diversity and Lifestyle Adaptation.</title>
        <authorList>
            <person name="Zhao J."/>
        </authorList>
    </citation>
    <scope>NUCLEOTIDE SEQUENCE [LARGE SCALE GENOMIC DNA]</scope>
    <source>
        <strain evidence="4">LR9</strain>
    </source>
</reference>